<dbReference type="InterPro" id="IPR023798">
    <property type="entry name" value="Ribosomal_uS7_dom"/>
</dbReference>
<evidence type="ECO:0000313" key="6">
    <source>
        <dbReference type="Proteomes" id="UP000006729"/>
    </source>
</evidence>
<dbReference type="AlphaFoldDB" id="A0A3N7HL26"/>
<sequence>MQVLKYRHIGPREDATRIGAAGVVRRQAVDVSPLRRVNQAIYLLVTAECLADELINAAKGSTNSYAIKKKDEIKRVAKANR</sequence>
<gene>
    <name evidence="5" type="ORF">POPTR_013G056301</name>
</gene>
<dbReference type="GO" id="GO:1990904">
    <property type="term" value="C:ribonucleoprotein complex"/>
    <property type="evidence" value="ECO:0007669"/>
    <property type="project" value="UniProtKB-KW"/>
</dbReference>
<keyword evidence="6" id="KW-1185">Reference proteome</keyword>
<name>A0A3N7HL26_POPTR</name>
<dbReference type="Gene3D" id="1.10.455.10">
    <property type="entry name" value="Ribosomal protein S7 domain"/>
    <property type="match status" value="1"/>
</dbReference>
<dbReference type="GO" id="GO:0005840">
    <property type="term" value="C:ribosome"/>
    <property type="evidence" value="ECO:0007669"/>
    <property type="project" value="UniProtKB-KW"/>
</dbReference>
<dbReference type="Pfam" id="PF00177">
    <property type="entry name" value="Ribosomal_S7"/>
    <property type="match status" value="1"/>
</dbReference>
<evidence type="ECO:0000256" key="1">
    <source>
        <dbReference type="ARBA" id="ARBA00007151"/>
    </source>
</evidence>
<organism evidence="5 6">
    <name type="scientific">Populus trichocarpa</name>
    <name type="common">Western balsam poplar</name>
    <name type="synonym">Populus balsamifera subsp. trichocarpa</name>
    <dbReference type="NCBI Taxonomy" id="3694"/>
    <lineage>
        <taxon>Eukaryota</taxon>
        <taxon>Viridiplantae</taxon>
        <taxon>Streptophyta</taxon>
        <taxon>Embryophyta</taxon>
        <taxon>Tracheophyta</taxon>
        <taxon>Spermatophyta</taxon>
        <taxon>Magnoliopsida</taxon>
        <taxon>eudicotyledons</taxon>
        <taxon>Gunneridae</taxon>
        <taxon>Pentapetalae</taxon>
        <taxon>rosids</taxon>
        <taxon>fabids</taxon>
        <taxon>Malpighiales</taxon>
        <taxon>Salicaceae</taxon>
        <taxon>Saliceae</taxon>
        <taxon>Populus</taxon>
    </lineage>
</organism>
<dbReference type="EMBL" id="CM009302">
    <property type="protein sequence ID" value="RQO99024.1"/>
    <property type="molecule type" value="Genomic_DNA"/>
</dbReference>
<keyword evidence="2" id="KW-0689">Ribosomal protein</keyword>
<evidence type="ECO:0000256" key="3">
    <source>
        <dbReference type="ARBA" id="ARBA00023274"/>
    </source>
</evidence>
<protein>
    <recommendedName>
        <fullName evidence="4">Small ribosomal subunit protein uS7 domain-containing protein</fullName>
    </recommendedName>
</protein>
<dbReference type="InterPro" id="IPR036823">
    <property type="entry name" value="Ribosomal_uS7_dom_sf"/>
</dbReference>
<dbReference type="GO" id="GO:0006412">
    <property type="term" value="P:translation"/>
    <property type="evidence" value="ECO:0007669"/>
    <property type="project" value="InterPro"/>
</dbReference>
<dbReference type="PANTHER" id="PTHR11205">
    <property type="entry name" value="RIBOSOMAL PROTEIN S7"/>
    <property type="match status" value="1"/>
</dbReference>
<keyword evidence="3" id="KW-0687">Ribonucleoprotein</keyword>
<dbReference type="Proteomes" id="UP000006729">
    <property type="component" value="Chromosome 13"/>
</dbReference>
<dbReference type="InterPro" id="IPR000235">
    <property type="entry name" value="Ribosomal_uS7"/>
</dbReference>
<evidence type="ECO:0000256" key="2">
    <source>
        <dbReference type="ARBA" id="ARBA00022980"/>
    </source>
</evidence>
<evidence type="ECO:0000259" key="4">
    <source>
        <dbReference type="Pfam" id="PF00177"/>
    </source>
</evidence>
<dbReference type="SUPFAM" id="SSF47973">
    <property type="entry name" value="Ribosomal protein S7"/>
    <property type="match status" value="1"/>
</dbReference>
<accession>A0A3N7HL26</accession>
<comment type="similarity">
    <text evidence="1">Belongs to the universal ribosomal protein uS7 family.</text>
</comment>
<feature type="domain" description="Small ribosomal subunit protein uS7" evidence="4">
    <location>
        <begin position="8"/>
        <end position="81"/>
    </location>
</feature>
<reference evidence="5 6" key="1">
    <citation type="journal article" date="2006" name="Science">
        <title>The genome of black cottonwood, Populus trichocarpa (Torr. &amp; Gray).</title>
        <authorList>
            <person name="Tuskan G.A."/>
            <person name="Difazio S."/>
            <person name="Jansson S."/>
            <person name="Bohlmann J."/>
            <person name="Grigoriev I."/>
            <person name="Hellsten U."/>
            <person name="Putnam N."/>
            <person name="Ralph S."/>
            <person name="Rombauts S."/>
            <person name="Salamov A."/>
            <person name="Schein J."/>
            <person name="Sterck L."/>
            <person name="Aerts A."/>
            <person name="Bhalerao R.R."/>
            <person name="Bhalerao R.P."/>
            <person name="Blaudez D."/>
            <person name="Boerjan W."/>
            <person name="Brun A."/>
            <person name="Brunner A."/>
            <person name="Busov V."/>
            <person name="Campbell M."/>
            <person name="Carlson J."/>
            <person name="Chalot M."/>
            <person name="Chapman J."/>
            <person name="Chen G.L."/>
            <person name="Cooper D."/>
            <person name="Coutinho P.M."/>
            <person name="Couturier J."/>
            <person name="Covert S."/>
            <person name="Cronk Q."/>
            <person name="Cunningham R."/>
            <person name="Davis J."/>
            <person name="Degroeve S."/>
            <person name="Dejardin A."/>
            <person name="Depamphilis C."/>
            <person name="Detter J."/>
            <person name="Dirks B."/>
            <person name="Dubchak I."/>
            <person name="Duplessis S."/>
            <person name="Ehlting J."/>
            <person name="Ellis B."/>
            <person name="Gendler K."/>
            <person name="Goodstein D."/>
            <person name="Gribskov M."/>
            <person name="Grimwood J."/>
            <person name="Groover A."/>
            <person name="Gunter L."/>
            <person name="Hamberger B."/>
            <person name="Heinze B."/>
            <person name="Helariutta Y."/>
            <person name="Henrissat B."/>
            <person name="Holligan D."/>
            <person name="Holt R."/>
            <person name="Huang W."/>
            <person name="Islam-Faridi N."/>
            <person name="Jones S."/>
            <person name="Jones-Rhoades M."/>
            <person name="Jorgensen R."/>
            <person name="Joshi C."/>
            <person name="Kangasjarvi J."/>
            <person name="Karlsson J."/>
            <person name="Kelleher C."/>
            <person name="Kirkpatrick R."/>
            <person name="Kirst M."/>
            <person name="Kohler A."/>
            <person name="Kalluri U."/>
            <person name="Larimer F."/>
            <person name="Leebens-Mack J."/>
            <person name="Leple J.C."/>
            <person name="Locascio P."/>
            <person name="Lou Y."/>
            <person name="Lucas S."/>
            <person name="Martin F."/>
            <person name="Montanini B."/>
            <person name="Napoli C."/>
            <person name="Nelson D.R."/>
            <person name="Nelson C."/>
            <person name="Nieminen K."/>
            <person name="Nilsson O."/>
            <person name="Pereda V."/>
            <person name="Peter G."/>
            <person name="Philippe R."/>
            <person name="Pilate G."/>
            <person name="Poliakov A."/>
            <person name="Razumovskaya J."/>
            <person name="Richardson P."/>
            <person name="Rinaldi C."/>
            <person name="Ritland K."/>
            <person name="Rouze P."/>
            <person name="Ryaboy D."/>
            <person name="Schmutz J."/>
            <person name="Schrader J."/>
            <person name="Segerman B."/>
            <person name="Shin H."/>
            <person name="Siddiqui A."/>
            <person name="Sterky F."/>
            <person name="Terry A."/>
            <person name="Tsai C.J."/>
            <person name="Uberbacher E."/>
            <person name="Unneberg P."/>
            <person name="Vahala J."/>
            <person name="Wall K."/>
            <person name="Wessler S."/>
            <person name="Yang G."/>
            <person name="Yin T."/>
            <person name="Douglas C."/>
            <person name="Marra M."/>
            <person name="Sandberg G."/>
            <person name="Van de Peer Y."/>
            <person name="Rokhsar D."/>
        </authorList>
    </citation>
    <scope>NUCLEOTIDE SEQUENCE [LARGE SCALE GENOMIC DNA]</scope>
    <source>
        <strain evidence="6">cv. Nisqually</strain>
    </source>
</reference>
<evidence type="ECO:0000313" key="5">
    <source>
        <dbReference type="EMBL" id="RQO99024.1"/>
    </source>
</evidence>
<proteinExistence type="inferred from homology"/>
<dbReference type="STRING" id="3694.A0A3N7HL26"/>
<dbReference type="InParanoid" id="A0A3N7HL26"/>